<dbReference type="InterPro" id="IPR017907">
    <property type="entry name" value="Znf_RING_CS"/>
</dbReference>
<reference evidence="6" key="1">
    <citation type="journal article" date="2020" name="Nature">
        <title>Giant virus diversity and host interactions through global metagenomics.</title>
        <authorList>
            <person name="Schulz F."/>
            <person name="Roux S."/>
            <person name="Paez-Espino D."/>
            <person name="Jungbluth S."/>
            <person name="Walsh D.A."/>
            <person name="Denef V.J."/>
            <person name="McMahon K.D."/>
            <person name="Konstantinidis K.T."/>
            <person name="Eloe-Fadrosh E.A."/>
            <person name="Kyrpides N.C."/>
            <person name="Woyke T."/>
        </authorList>
    </citation>
    <scope>NUCLEOTIDE SEQUENCE</scope>
    <source>
        <strain evidence="6">GVMAG-M-3300023174-3</strain>
    </source>
</reference>
<dbReference type="SMART" id="SM00184">
    <property type="entry name" value="RING"/>
    <property type="match status" value="1"/>
</dbReference>
<accession>A0A6C0DS85</accession>
<dbReference type="PROSITE" id="PS50089">
    <property type="entry name" value="ZF_RING_2"/>
    <property type="match status" value="1"/>
</dbReference>
<dbReference type="SUPFAM" id="SSF57850">
    <property type="entry name" value="RING/U-box"/>
    <property type="match status" value="1"/>
</dbReference>
<protein>
    <recommendedName>
        <fullName evidence="5">RING-type domain-containing protein</fullName>
    </recommendedName>
</protein>
<dbReference type="EMBL" id="MN739647">
    <property type="protein sequence ID" value="QHT18025.1"/>
    <property type="molecule type" value="Genomic_DNA"/>
</dbReference>
<dbReference type="GO" id="GO:0008270">
    <property type="term" value="F:zinc ion binding"/>
    <property type="evidence" value="ECO:0007669"/>
    <property type="project" value="UniProtKB-KW"/>
</dbReference>
<evidence type="ECO:0000256" key="3">
    <source>
        <dbReference type="ARBA" id="ARBA00022833"/>
    </source>
</evidence>
<dbReference type="PROSITE" id="PS00518">
    <property type="entry name" value="ZF_RING_1"/>
    <property type="match status" value="1"/>
</dbReference>
<proteinExistence type="predicted"/>
<feature type="compositionally biased region" description="Acidic residues" evidence="4">
    <location>
        <begin position="119"/>
        <end position="144"/>
    </location>
</feature>
<feature type="domain" description="RING-type" evidence="5">
    <location>
        <begin position="71"/>
        <end position="111"/>
    </location>
</feature>
<dbReference type="PANTHER" id="PTHR12109:SF5">
    <property type="entry name" value="RING-TYPE DOMAIN-CONTAINING PROTEIN"/>
    <property type="match status" value="1"/>
</dbReference>
<sequence>MSCCPGCSPIFQDGQMAHMVPGGCMYADYDEIISVSSEDNDSSESDRSILCTTITATDSGVSESGALDTECCICYEMIGEKNNCVTECGHKFCFKCLAMAMTRSNACPCCRSPLTDEPAKEEEEEEEEDEDYQENADNIVYDDDDDDDLSEYVEGPHSRWPDVSLTVPAEIIAERLERNGFTILDLISLYTHHFSKTNPAYTDLHIQHLYKKCDDIVGDADNENKENAQFAMEDHRAQLISLA</sequence>
<dbReference type="Gene3D" id="3.30.40.10">
    <property type="entry name" value="Zinc/RING finger domain, C3HC4 (zinc finger)"/>
    <property type="match status" value="1"/>
</dbReference>
<evidence type="ECO:0000259" key="5">
    <source>
        <dbReference type="PROSITE" id="PS50089"/>
    </source>
</evidence>
<evidence type="ECO:0000313" key="6">
    <source>
        <dbReference type="EMBL" id="QHT18025.1"/>
    </source>
</evidence>
<dbReference type="PANTHER" id="PTHR12109">
    <property type="entry name" value="RING FINGER PROTEIN 141-RELATED"/>
    <property type="match status" value="1"/>
</dbReference>
<dbReference type="InterPro" id="IPR013083">
    <property type="entry name" value="Znf_RING/FYVE/PHD"/>
</dbReference>
<evidence type="ECO:0000256" key="4">
    <source>
        <dbReference type="SAM" id="MobiDB-lite"/>
    </source>
</evidence>
<keyword evidence="2" id="KW-0863">Zinc-finger</keyword>
<evidence type="ECO:0000256" key="1">
    <source>
        <dbReference type="ARBA" id="ARBA00022723"/>
    </source>
</evidence>
<dbReference type="AlphaFoldDB" id="A0A6C0DS85"/>
<dbReference type="InterPro" id="IPR001841">
    <property type="entry name" value="Znf_RING"/>
</dbReference>
<evidence type="ECO:0000256" key="2">
    <source>
        <dbReference type="ARBA" id="ARBA00022771"/>
    </source>
</evidence>
<dbReference type="InterPro" id="IPR047126">
    <property type="entry name" value="RNF141-like"/>
</dbReference>
<keyword evidence="3" id="KW-0862">Zinc</keyword>
<name>A0A6C0DS85_9ZZZZ</name>
<feature type="region of interest" description="Disordered" evidence="4">
    <location>
        <begin position="118"/>
        <end position="144"/>
    </location>
</feature>
<keyword evidence="1" id="KW-0479">Metal-binding</keyword>
<organism evidence="6">
    <name type="scientific">viral metagenome</name>
    <dbReference type="NCBI Taxonomy" id="1070528"/>
    <lineage>
        <taxon>unclassified sequences</taxon>
        <taxon>metagenomes</taxon>
        <taxon>organismal metagenomes</taxon>
    </lineage>
</organism>
<dbReference type="Pfam" id="PF13639">
    <property type="entry name" value="zf-RING_2"/>
    <property type="match status" value="1"/>
</dbReference>